<evidence type="ECO:0000259" key="15">
    <source>
        <dbReference type="PROSITE" id="PS51104"/>
    </source>
</evidence>
<dbReference type="InterPro" id="IPR013011">
    <property type="entry name" value="PTS_EIIB_2"/>
</dbReference>
<dbReference type="InterPro" id="IPR036095">
    <property type="entry name" value="PTS_EIIB-like_sf"/>
</dbReference>
<dbReference type="EMBL" id="BAAACG010000003">
    <property type="protein sequence ID" value="GAA0733414.1"/>
    <property type="molecule type" value="Genomic_DNA"/>
</dbReference>
<dbReference type="InterPro" id="IPR003353">
    <property type="entry name" value="PTS_IIB_fruc"/>
</dbReference>
<keyword evidence="7" id="KW-0598">Phosphotransferase system</keyword>
<dbReference type="InterPro" id="IPR003501">
    <property type="entry name" value="PTS_EIIB_2/3"/>
</dbReference>
<feature type="transmembrane region" description="Helical" evidence="12">
    <location>
        <begin position="231"/>
        <end position="251"/>
    </location>
</feature>
<dbReference type="PANTHER" id="PTHR30505">
    <property type="entry name" value="FRUCTOSE-LIKE PERMEASE"/>
    <property type="match status" value="1"/>
</dbReference>
<dbReference type="InterPro" id="IPR050864">
    <property type="entry name" value="Bacterial_PTS_Sugar_Transport"/>
</dbReference>
<keyword evidence="17" id="KW-1185">Reference proteome</keyword>
<dbReference type="PANTHER" id="PTHR30505:SF0">
    <property type="entry name" value="FRUCTOSE-LIKE PTS SYSTEM EIIBC COMPONENT-RELATED"/>
    <property type="match status" value="1"/>
</dbReference>
<proteinExistence type="predicted"/>
<evidence type="ECO:0000256" key="8">
    <source>
        <dbReference type="ARBA" id="ARBA00022692"/>
    </source>
</evidence>
<keyword evidence="3" id="KW-1003">Cell membrane</keyword>
<keyword evidence="9" id="KW-0418">Kinase</keyword>
<dbReference type="InterPro" id="IPR013014">
    <property type="entry name" value="PTS_EIIC_2"/>
</dbReference>
<dbReference type="InterPro" id="IPR003352">
    <property type="entry name" value="PTS_EIIC"/>
</dbReference>
<evidence type="ECO:0000256" key="7">
    <source>
        <dbReference type="ARBA" id="ARBA00022683"/>
    </source>
</evidence>
<evidence type="ECO:0000256" key="1">
    <source>
        <dbReference type="ARBA" id="ARBA00004429"/>
    </source>
</evidence>
<keyword evidence="5" id="KW-0762">Sugar transport</keyword>
<evidence type="ECO:0000313" key="17">
    <source>
        <dbReference type="Proteomes" id="UP001501510"/>
    </source>
</evidence>
<feature type="domain" description="PTS EIIC type-2" evidence="15">
    <location>
        <begin position="125"/>
        <end position="488"/>
    </location>
</feature>
<dbReference type="SUPFAM" id="SSF52794">
    <property type="entry name" value="PTS system IIB component-like"/>
    <property type="match status" value="1"/>
</dbReference>
<evidence type="ECO:0000256" key="9">
    <source>
        <dbReference type="ARBA" id="ARBA00022777"/>
    </source>
</evidence>
<feature type="transmembrane region" description="Helical" evidence="12">
    <location>
        <begin position="306"/>
        <end position="326"/>
    </location>
</feature>
<dbReference type="NCBIfam" id="TIGR00829">
    <property type="entry name" value="FRU"/>
    <property type="match status" value="1"/>
</dbReference>
<evidence type="ECO:0000313" key="16">
    <source>
        <dbReference type="EMBL" id="GAA0733414.1"/>
    </source>
</evidence>
<feature type="transmembrane region" description="Helical" evidence="12">
    <location>
        <begin position="418"/>
        <end position="441"/>
    </location>
</feature>
<evidence type="ECO:0000256" key="12">
    <source>
        <dbReference type="SAM" id="Phobius"/>
    </source>
</evidence>
<evidence type="ECO:0000256" key="5">
    <source>
        <dbReference type="ARBA" id="ARBA00022597"/>
    </source>
</evidence>
<dbReference type="Gene3D" id="3.40.50.2300">
    <property type="match status" value="1"/>
</dbReference>
<dbReference type="NCBIfam" id="TIGR01427">
    <property type="entry name" value="PTS_IIC_fructo"/>
    <property type="match status" value="1"/>
</dbReference>
<feature type="domain" description="PTS EIIB type-2" evidence="14">
    <location>
        <begin position="5"/>
        <end position="100"/>
    </location>
</feature>
<feature type="transmembrane region" description="Helical" evidence="12">
    <location>
        <begin position="461"/>
        <end position="482"/>
    </location>
</feature>
<dbReference type="InterPro" id="IPR006327">
    <property type="entry name" value="PTS_IIC_fruc"/>
</dbReference>
<gene>
    <name evidence="16" type="ORF">GCM10008906_04200</name>
</gene>
<evidence type="ECO:0000256" key="13">
    <source>
        <dbReference type="SAM" id="SignalP"/>
    </source>
</evidence>
<feature type="transmembrane region" description="Helical" evidence="12">
    <location>
        <begin position="363"/>
        <end position="380"/>
    </location>
</feature>
<dbReference type="Pfam" id="PF02302">
    <property type="entry name" value="PTS_IIB"/>
    <property type="match status" value="1"/>
</dbReference>
<dbReference type="Pfam" id="PF02378">
    <property type="entry name" value="PTS_EIIC"/>
    <property type="match status" value="1"/>
</dbReference>
<evidence type="ECO:0000256" key="11">
    <source>
        <dbReference type="ARBA" id="ARBA00023136"/>
    </source>
</evidence>
<feature type="transmembrane region" description="Helical" evidence="12">
    <location>
        <begin position="133"/>
        <end position="155"/>
    </location>
</feature>
<evidence type="ECO:0000256" key="6">
    <source>
        <dbReference type="ARBA" id="ARBA00022679"/>
    </source>
</evidence>
<evidence type="ECO:0000256" key="3">
    <source>
        <dbReference type="ARBA" id="ARBA00022475"/>
    </source>
</evidence>
<keyword evidence="6" id="KW-0808">Transferase</keyword>
<comment type="subcellular location">
    <subcellularLocation>
        <location evidence="1">Cell inner membrane</location>
        <topology evidence="1">Multi-pass membrane protein</topology>
    </subcellularLocation>
</comment>
<feature type="chain" id="PRO_5046379962" evidence="13">
    <location>
        <begin position="22"/>
        <end position="488"/>
    </location>
</feature>
<keyword evidence="13" id="KW-0732">Signal</keyword>
<dbReference type="RefSeq" id="WP_343758384.1">
    <property type="nucleotide sequence ID" value="NZ_BAAACG010000003.1"/>
</dbReference>
<evidence type="ECO:0000256" key="10">
    <source>
        <dbReference type="ARBA" id="ARBA00022989"/>
    </source>
</evidence>
<dbReference type="PROSITE" id="PS51099">
    <property type="entry name" value="PTS_EIIB_TYPE_2"/>
    <property type="match status" value="1"/>
</dbReference>
<feature type="transmembrane region" description="Helical" evidence="12">
    <location>
        <begin position="263"/>
        <end position="286"/>
    </location>
</feature>
<organism evidence="16 17">
    <name type="scientific">Clostridium oceanicum</name>
    <dbReference type="NCBI Taxonomy" id="1543"/>
    <lineage>
        <taxon>Bacteria</taxon>
        <taxon>Bacillati</taxon>
        <taxon>Bacillota</taxon>
        <taxon>Clostridia</taxon>
        <taxon>Eubacteriales</taxon>
        <taxon>Clostridiaceae</taxon>
        <taxon>Clostridium</taxon>
    </lineage>
</organism>
<keyword evidence="2" id="KW-0813">Transport</keyword>
<evidence type="ECO:0000256" key="4">
    <source>
        <dbReference type="ARBA" id="ARBA00022553"/>
    </source>
</evidence>
<feature type="signal peptide" evidence="13">
    <location>
        <begin position="1"/>
        <end position="21"/>
    </location>
</feature>
<feature type="transmembrane region" description="Helical" evidence="12">
    <location>
        <begin position="187"/>
        <end position="205"/>
    </location>
</feature>
<evidence type="ECO:0000259" key="14">
    <source>
        <dbReference type="PROSITE" id="PS51099"/>
    </source>
</evidence>
<keyword evidence="4" id="KW-0597">Phosphoprotein</keyword>
<reference evidence="16 17" key="1">
    <citation type="journal article" date="2019" name="Int. J. Syst. Evol. Microbiol.">
        <title>The Global Catalogue of Microorganisms (GCM) 10K type strain sequencing project: providing services to taxonomists for standard genome sequencing and annotation.</title>
        <authorList>
            <consortium name="The Broad Institute Genomics Platform"/>
            <consortium name="The Broad Institute Genome Sequencing Center for Infectious Disease"/>
            <person name="Wu L."/>
            <person name="Ma J."/>
        </authorList>
    </citation>
    <scope>NUCLEOTIDE SEQUENCE [LARGE SCALE GENOMIC DNA]</scope>
    <source>
        <strain evidence="16 17">JCM 1407</strain>
    </source>
</reference>
<dbReference type="PROSITE" id="PS51104">
    <property type="entry name" value="PTS_EIIC_TYPE_2"/>
    <property type="match status" value="1"/>
</dbReference>
<name>A0ABN1JAG9_9CLOT</name>
<sequence length="488" mass="51417">MGKRIVAVTACAAGIAHTYMAAESLEVAAKEEGYDIKVETQGSIGAENVLTEEDIEKADVVIIAADINIDLVRFSGKKLLKVRSVEAIQDSKKLIEKAFNEAQIFGKKGTKVGNVTLGKTKENSFFKHIMSGISYMIPMVIGAGLLLAVANIFAFQKDDLGRIVKWGFDTSTGVGILMQRLFTVGQVGFKLMIPLFAGFVANSIADKPAIAPAMIGAYIANDAELLGAKTGGGFIAAIIVAFIVGYLVKALKKIKWPKILQPLVPIMIIPLISIFLISMIVFYVIGGPISGMMNSLYNSLTYLNNTYTSAPIIMGAIIGAMIGFDLGGPINKTALIFGTAIFTDTVAKFGIQNANFVPQTASQAAISVAPLGVWLASILFKNKFTKNEKISANAAFGMGIVGVTEGAIPFAASDPVRMIIANVAGSAVAGGLVAAFGVKFYGGIGSPLGAIIGYIEQPIPIITWVFSVMAGVLVTALIIGFTKRKGVE</sequence>
<dbReference type="Proteomes" id="UP001501510">
    <property type="component" value="Unassembled WGS sequence"/>
</dbReference>
<protein>
    <submittedName>
        <fullName evidence="16">Fructose-specific PTS transporter subunit EIIC</fullName>
    </submittedName>
</protein>
<keyword evidence="10 12" id="KW-1133">Transmembrane helix</keyword>
<keyword evidence="11 12" id="KW-0472">Membrane</keyword>
<dbReference type="CDD" id="cd05569">
    <property type="entry name" value="PTS_IIB_fructose"/>
    <property type="match status" value="1"/>
</dbReference>
<evidence type="ECO:0000256" key="2">
    <source>
        <dbReference type="ARBA" id="ARBA00022448"/>
    </source>
</evidence>
<accession>A0ABN1JAG9</accession>
<keyword evidence="8 12" id="KW-0812">Transmembrane</keyword>
<comment type="caution">
    <text evidence="16">The sequence shown here is derived from an EMBL/GenBank/DDBJ whole genome shotgun (WGS) entry which is preliminary data.</text>
</comment>